<feature type="region of interest" description="Disordered" evidence="1">
    <location>
        <begin position="574"/>
        <end position="623"/>
    </location>
</feature>
<name>A0A167PUA2_9HYPO</name>
<accession>A0A167PUA2</accession>
<protein>
    <submittedName>
        <fullName evidence="2">Uncharacterized protein</fullName>
    </submittedName>
</protein>
<feature type="region of interest" description="Disordered" evidence="1">
    <location>
        <begin position="498"/>
        <end position="518"/>
    </location>
</feature>
<feature type="region of interest" description="Disordered" evidence="1">
    <location>
        <begin position="185"/>
        <end position="224"/>
    </location>
</feature>
<reference evidence="2 3" key="1">
    <citation type="journal article" date="2016" name="Genome Biol. Evol.">
        <title>Divergent and convergent evolution of fungal pathogenicity.</title>
        <authorList>
            <person name="Shang Y."/>
            <person name="Xiao G."/>
            <person name="Zheng P."/>
            <person name="Cen K."/>
            <person name="Zhan S."/>
            <person name="Wang C."/>
        </authorList>
    </citation>
    <scope>NUCLEOTIDE SEQUENCE [LARGE SCALE GENOMIC DNA]</scope>
    <source>
        <strain evidence="2 3">RCEF 264</strain>
    </source>
</reference>
<feature type="region of interest" description="Disordered" evidence="1">
    <location>
        <begin position="265"/>
        <end position="285"/>
    </location>
</feature>
<gene>
    <name evidence="2" type="ORF">SPI_07414</name>
</gene>
<dbReference type="Proteomes" id="UP000076874">
    <property type="component" value="Unassembled WGS sequence"/>
</dbReference>
<feature type="compositionally biased region" description="Acidic residues" evidence="1">
    <location>
        <begin position="210"/>
        <end position="221"/>
    </location>
</feature>
<proteinExistence type="predicted"/>
<evidence type="ECO:0000256" key="1">
    <source>
        <dbReference type="SAM" id="MobiDB-lite"/>
    </source>
</evidence>
<evidence type="ECO:0000313" key="3">
    <source>
        <dbReference type="Proteomes" id="UP000076874"/>
    </source>
</evidence>
<comment type="caution">
    <text evidence="2">The sequence shown here is derived from an EMBL/GenBank/DDBJ whole genome shotgun (WGS) entry which is preliminary data.</text>
</comment>
<feature type="compositionally biased region" description="Basic and acidic residues" evidence="1">
    <location>
        <begin position="99"/>
        <end position="108"/>
    </location>
</feature>
<dbReference type="OrthoDB" id="5413531at2759"/>
<evidence type="ECO:0000313" key="2">
    <source>
        <dbReference type="EMBL" id="OAA57033.1"/>
    </source>
</evidence>
<feature type="compositionally biased region" description="Basic and acidic residues" evidence="1">
    <location>
        <begin position="119"/>
        <end position="130"/>
    </location>
</feature>
<sequence>MAHTAAHEFDAHIHRAGYLPGSDYAPPHLSRFSIAHADEAPMLRHASCGFLSTPGVPPTLLALKQHAQALSYLITMLDPHAADNETVGVRAPRASNKGGDQKDNHDIDGNPDGSQNGSPDHHRRDPDRLSAHPFDWLADLTTPYTNDADPDHHRPLYALANEVKAHHDVLGTTYHCPLETYRARGGGDTYYRGASGRDDKKKDANNGNDGNDDSEDSDDHDDTVVRPYASYHNLLMHANLCLERLDHEYAAAGGLLALLPADVAGPKEQEQEQRQQNNPPRESADLQAARNSLVGQWLVFTQQLVGRVHELEIAHSSAVGALAGEAVLSPALAAAGPWRRDGGGEGVAAAMAAAAAEAAEAVAGSSPQHTTHLQHRWILTNAGEDVWADVHAMLDRQAAADAAHTAERAAQGVVVGGSLASRAAQKNDHTLVYVDIPSRFYRVAVPGDNNNDNNNNNNRGPIFVCPAWSDDPGLQPAARRLETQPAVVVAGTGRAAWEPAGRSAGDGSTVPAPAPGSATFLERRYNGRLRAAARAARERARLAARLRTRSQSLQLLQRDYARLRARTRQLRRPVAGVLEKSGEGGGGEDAEHETPHKQDVRSKNGGLSVVNKLTRAHPATPVR</sequence>
<dbReference type="EMBL" id="AZHD01000015">
    <property type="protein sequence ID" value="OAA57033.1"/>
    <property type="molecule type" value="Genomic_DNA"/>
</dbReference>
<dbReference type="AlphaFoldDB" id="A0A167PUA2"/>
<organism evidence="2 3">
    <name type="scientific">Niveomyces insectorum RCEF 264</name>
    <dbReference type="NCBI Taxonomy" id="1081102"/>
    <lineage>
        <taxon>Eukaryota</taxon>
        <taxon>Fungi</taxon>
        <taxon>Dikarya</taxon>
        <taxon>Ascomycota</taxon>
        <taxon>Pezizomycotina</taxon>
        <taxon>Sordariomycetes</taxon>
        <taxon>Hypocreomycetidae</taxon>
        <taxon>Hypocreales</taxon>
        <taxon>Cordycipitaceae</taxon>
        <taxon>Niveomyces</taxon>
    </lineage>
</organism>
<feature type="compositionally biased region" description="Basic and acidic residues" evidence="1">
    <location>
        <begin position="195"/>
        <end position="204"/>
    </location>
</feature>
<feature type="compositionally biased region" description="Basic and acidic residues" evidence="1">
    <location>
        <begin position="592"/>
        <end position="602"/>
    </location>
</feature>
<feature type="region of interest" description="Disordered" evidence="1">
    <location>
        <begin position="91"/>
        <end position="130"/>
    </location>
</feature>
<keyword evidence="3" id="KW-1185">Reference proteome</keyword>